<dbReference type="Proteomes" id="UP001642483">
    <property type="component" value="Unassembled WGS sequence"/>
</dbReference>
<protein>
    <submittedName>
        <fullName evidence="1">Uncharacterized protein</fullName>
    </submittedName>
</protein>
<keyword evidence="2" id="KW-1185">Reference proteome</keyword>
<evidence type="ECO:0000313" key="1">
    <source>
        <dbReference type="EMBL" id="CAK8691331.1"/>
    </source>
</evidence>
<name>A0ABP0GHV1_CLALP</name>
<reference evidence="1 2" key="1">
    <citation type="submission" date="2024-02" db="EMBL/GenBank/DDBJ databases">
        <authorList>
            <person name="Daric V."/>
            <person name="Darras S."/>
        </authorList>
    </citation>
    <scope>NUCLEOTIDE SEQUENCE [LARGE SCALE GENOMIC DNA]</scope>
</reference>
<sequence length="126" mass="14325">MNFFYPSPKFELGESFSSFLSMFESFCDSVDATAAARNHAFVLSLPEEAKLEMKCIDAEFVVPDSKTNKSQQACSDRLLPVEVERFNITSCSQGIIYRRQQLFYEEDGGENVTTKIARSKNLQSKR</sequence>
<organism evidence="1 2">
    <name type="scientific">Clavelina lepadiformis</name>
    <name type="common">Light-bulb sea squirt</name>
    <name type="synonym">Ascidia lepadiformis</name>
    <dbReference type="NCBI Taxonomy" id="159417"/>
    <lineage>
        <taxon>Eukaryota</taxon>
        <taxon>Metazoa</taxon>
        <taxon>Chordata</taxon>
        <taxon>Tunicata</taxon>
        <taxon>Ascidiacea</taxon>
        <taxon>Aplousobranchia</taxon>
        <taxon>Clavelinidae</taxon>
        <taxon>Clavelina</taxon>
    </lineage>
</organism>
<evidence type="ECO:0000313" key="2">
    <source>
        <dbReference type="Proteomes" id="UP001642483"/>
    </source>
</evidence>
<proteinExistence type="predicted"/>
<comment type="caution">
    <text evidence="1">The sequence shown here is derived from an EMBL/GenBank/DDBJ whole genome shotgun (WGS) entry which is preliminary data.</text>
</comment>
<dbReference type="EMBL" id="CAWYQH010000119">
    <property type="protein sequence ID" value="CAK8691331.1"/>
    <property type="molecule type" value="Genomic_DNA"/>
</dbReference>
<gene>
    <name evidence="1" type="ORF">CVLEPA_LOCUS23898</name>
</gene>
<accession>A0ABP0GHV1</accession>